<evidence type="ECO:0000313" key="3">
    <source>
        <dbReference type="Proteomes" id="UP000694865"/>
    </source>
</evidence>
<evidence type="ECO:0000256" key="2">
    <source>
        <dbReference type="ARBA" id="ARBA00012701"/>
    </source>
</evidence>
<dbReference type="SUPFAM" id="SSF54001">
    <property type="entry name" value="Cysteine proteinases"/>
    <property type="match status" value="1"/>
</dbReference>
<dbReference type="InterPro" id="IPR053710">
    <property type="entry name" value="Arylamine_NAT_domain_sf"/>
</dbReference>
<comment type="similarity">
    <text evidence="1">Belongs to the arylamine N-acetyltransferase family.</text>
</comment>
<evidence type="ECO:0000313" key="4">
    <source>
        <dbReference type="RefSeq" id="XP_006811359.1"/>
    </source>
</evidence>
<keyword evidence="3" id="KW-1185">Reference proteome</keyword>
<dbReference type="PANTHER" id="PTHR11786:SF0">
    <property type="entry name" value="ARYLAMINE N-ACETYLTRANSFERASE 4-RELATED"/>
    <property type="match status" value="1"/>
</dbReference>
<name>A0ABM0LUB8_SACKO</name>
<reference evidence="4" key="1">
    <citation type="submission" date="2025-08" db="UniProtKB">
        <authorList>
            <consortium name="RefSeq"/>
        </authorList>
    </citation>
    <scope>IDENTIFICATION</scope>
    <source>
        <tissue evidence="4">Testes</tissue>
    </source>
</reference>
<dbReference type="GeneID" id="102809316"/>
<sequence>MFTKEEATEFITDKLKIKEPLRQFDKNRLVLLNNIIRAVMYQVPFQNITLLCLPEKDRKAPTMDEIKRDGISLVGGLCIVNNAILKNVLEAIGFDIEYVSATIIDPDSHVLCIASNVLHEGDKYLVDVGCGYPTFEAIPLDFNDESPIYEFSFMKFKLVRNQGVIERQHLRQSKNLLRLDSYSVYDQFETRWVKFYEFSVTPVEYCQFDSTMNLIYTVPDASPFLISIVLVSFKNGKCTVVRDNLHLEEGDDNKLHEVERLESNESIISCISKICPQLSELDIKNAVEIWASEYKHSTNK</sequence>
<proteinExistence type="inferred from homology"/>
<protein>
    <recommendedName>
        <fullName evidence="2">arylamine N-acetyltransferase</fullName>
        <ecNumber evidence="2">2.3.1.5</ecNumber>
    </recommendedName>
</protein>
<dbReference type="EC" id="2.3.1.5" evidence="2"/>
<accession>A0ABM0LUB8</accession>
<dbReference type="Pfam" id="PF00797">
    <property type="entry name" value="Acetyltransf_2"/>
    <property type="match status" value="1"/>
</dbReference>
<dbReference type="InterPro" id="IPR038765">
    <property type="entry name" value="Papain-like_cys_pep_sf"/>
</dbReference>
<dbReference type="RefSeq" id="XP_006811359.1">
    <property type="nucleotide sequence ID" value="XM_006811296.1"/>
</dbReference>
<evidence type="ECO:0000256" key="1">
    <source>
        <dbReference type="ARBA" id="ARBA00006547"/>
    </source>
</evidence>
<gene>
    <name evidence="4" type="primary">LOC102809316</name>
</gene>
<dbReference type="Gene3D" id="3.30.2140.20">
    <property type="match status" value="1"/>
</dbReference>
<dbReference type="Proteomes" id="UP000694865">
    <property type="component" value="Unplaced"/>
</dbReference>
<dbReference type="PANTHER" id="PTHR11786">
    <property type="entry name" value="N-HYDROXYARYLAMINE O-ACETYLTRANSFERASE"/>
    <property type="match status" value="1"/>
</dbReference>
<dbReference type="InterPro" id="IPR001447">
    <property type="entry name" value="Arylamine_N-AcTrfase"/>
</dbReference>
<organism evidence="3 4">
    <name type="scientific">Saccoglossus kowalevskii</name>
    <name type="common">Acorn worm</name>
    <dbReference type="NCBI Taxonomy" id="10224"/>
    <lineage>
        <taxon>Eukaryota</taxon>
        <taxon>Metazoa</taxon>
        <taxon>Hemichordata</taxon>
        <taxon>Enteropneusta</taxon>
        <taxon>Harrimaniidae</taxon>
        <taxon>Saccoglossus</taxon>
    </lineage>
</organism>